<dbReference type="HOGENOM" id="CLU_157962_0_0_6"/>
<reference evidence="1 2" key="1">
    <citation type="submission" date="2013-03" db="EMBL/GenBank/DDBJ databases">
        <authorList>
            <person name="Linke B."/>
        </authorList>
    </citation>
    <scope>NUCLEOTIDE SEQUENCE [LARGE SCALE GENOMIC DNA]</scope>
    <source>
        <strain evidence="1 2">B13</strain>
    </source>
</reference>
<dbReference type="AlphaFoldDB" id="A0A024HD01"/>
<dbReference type="Proteomes" id="UP000025241">
    <property type="component" value="Chromosome I"/>
</dbReference>
<keyword evidence="2" id="KW-1185">Reference proteome</keyword>
<accession>A0A024HD01</accession>
<dbReference type="PATRIC" id="fig|1301098.3.peg.1111"/>
<sequence length="106" mass="11572">MDTHSQNLDLLRQLANGTDPRNGLPLPTGDACQAPEVIRALFHAIRLLEKHKDKPAAVQAGKPWDEEEEQALLQRYDAGDAVTAIARAHGRTTGAIRARLAQCGRL</sequence>
<dbReference type="KEGG" id="pkc:PKB_1099"/>
<name>A0A024HD01_PSEKB</name>
<organism evidence="1 2">
    <name type="scientific">Pseudomonas knackmussii (strain DSM 6978 / CCUG 54928 / LMG 23759 / B13)</name>
    <dbReference type="NCBI Taxonomy" id="1301098"/>
    <lineage>
        <taxon>Bacteria</taxon>
        <taxon>Pseudomonadati</taxon>
        <taxon>Pseudomonadota</taxon>
        <taxon>Gammaproteobacteria</taxon>
        <taxon>Pseudomonadales</taxon>
        <taxon>Pseudomonadaceae</taxon>
        <taxon>Pseudomonas</taxon>
    </lineage>
</organism>
<dbReference type="RefSeq" id="WP_043249695.1">
    <property type="nucleotide sequence ID" value="NZ_HG322950.1"/>
</dbReference>
<proteinExistence type="predicted"/>
<evidence type="ECO:0000313" key="1">
    <source>
        <dbReference type="EMBL" id="CDF82464.1"/>
    </source>
</evidence>
<protein>
    <submittedName>
        <fullName evidence="1">Uncharacterized protein</fullName>
    </submittedName>
</protein>
<reference evidence="1 2" key="2">
    <citation type="submission" date="2014-05" db="EMBL/GenBank/DDBJ databases">
        <title>Genome sequence of the 3-chlorobenzoate degrading bacterium Pseudomonas knackmussii B13 shows multiple evidence for horizontal gene transfer.</title>
        <authorList>
            <person name="Miyazaki R."/>
            <person name="Bertelli C."/>
            <person name="Falquet L."/>
            <person name="Robinson-Rechavi M."/>
            <person name="Gharib W."/>
            <person name="Roy S."/>
            <person name="Van der Meer J.R."/>
        </authorList>
    </citation>
    <scope>NUCLEOTIDE SEQUENCE [LARGE SCALE GENOMIC DNA]</scope>
    <source>
        <strain evidence="1 2">B13</strain>
    </source>
</reference>
<dbReference type="eggNOG" id="ENOG5033AHA">
    <property type="taxonomic scope" value="Bacteria"/>
</dbReference>
<dbReference type="EMBL" id="HG322950">
    <property type="protein sequence ID" value="CDF82464.1"/>
    <property type="molecule type" value="Genomic_DNA"/>
</dbReference>
<gene>
    <name evidence="1" type="ORF">PKB_1099</name>
</gene>
<dbReference type="OrthoDB" id="6637817at2"/>
<evidence type="ECO:0000313" key="2">
    <source>
        <dbReference type="Proteomes" id="UP000025241"/>
    </source>
</evidence>